<dbReference type="AlphaFoldDB" id="F9DX51"/>
<proteinExistence type="predicted"/>
<organism evidence="1 2">
    <name type="scientific">Sporosarcina newyorkensis 2681</name>
    <dbReference type="NCBI Taxonomy" id="1027292"/>
    <lineage>
        <taxon>Bacteria</taxon>
        <taxon>Bacillati</taxon>
        <taxon>Bacillota</taxon>
        <taxon>Bacilli</taxon>
        <taxon>Bacillales</taxon>
        <taxon>Caryophanaceae</taxon>
        <taxon>Sporosarcina</taxon>
    </lineage>
</organism>
<dbReference type="Proteomes" id="UP000005316">
    <property type="component" value="Unassembled WGS sequence"/>
</dbReference>
<gene>
    <name evidence="1" type="ORF">HMPREF9372_3382</name>
</gene>
<evidence type="ECO:0000313" key="1">
    <source>
        <dbReference type="EMBL" id="EGQ21099.1"/>
    </source>
</evidence>
<accession>F9DX51</accession>
<dbReference type="CDD" id="cd11533">
    <property type="entry name" value="NTP-PPase_Af0060_like"/>
    <property type="match status" value="1"/>
</dbReference>
<dbReference type="HOGENOM" id="CLU_177065_0_0_9"/>
<reference evidence="1 2" key="1">
    <citation type="submission" date="2011-04" db="EMBL/GenBank/DDBJ databases">
        <authorList>
            <person name="Muzny D."/>
            <person name="Qin X."/>
            <person name="Deng J."/>
            <person name="Jiang H."/>
            <person name="Liu Y."/>
            <person name="Qu J."/>
            <person name="Song X.-Z."/>
            <person name="Zhang L."/>
            <person name="Thornton R."/>
            <person name="Coyle M."/>
            <person name="Francisco L."/>
            <person name="Jackson L."/>
            <person name="Javaid M."/>
            <person name="Korchina V."/>
            <person name="Kovar C."/>
            <person name="Mata R."/>
            <person name="Mathew T."/>
            <person name="Ngo R."/>
            <person name="Nguyen L."/>
            <person name="Nguyen N."/>
            <person name="Okwuonu G."/>
            <person name="Ongeri F."/>
            <person name="Pham C."/>
            <person name="Simmons D."/>
            <person name="Wilczek-Boney K."/>
            <person name="Hale W."/>
            <person name="Jakkamsetti A."/>
            <person name="Pham P."/>
            <person name="Ruth R."/>
            <person name="San Lucas F."/>
            <person name="Warren J."/>
            <person name="Zhang J."/>
            <person name="Zhao Z."/>
            <person name="Zhou C."/>
            <person name="Zhu D."/>
            <person name="Lee S."/>
            <person name="Bess C."/>
            <person name="Blankenburg K."/>
            <person name="Forbes L."/>
            <person name="Fu Q."/>
            <person name="Gubbala S."/>
            <person name="Hirani K."/>
            <person name="Jayaseelan J.C."/>
            <person name="Lara F."/>
            <person name="Munidasa M."/>
            <person name="Palculict T."/>
            <person name="Patil S."/>
            <person name="Pu L.-L."/>
            <person name="Saada N."/>
            <person name="Tang L."/>
            <person name="Weissenberger G."/>
            <person name="Zhu Y."/>
            <person name="Hemphill L."/>
            <person name="Shang Y."/>
            <person name="Youmans B."/>
            <person name="Ayvaz T."/>
            <person name="Ross M."/>
            <person name="Santibanez J."/>
            <person name="Aqrawi P."/>
            <person name="Gross S."/>
            <person name="Joshi V."/>
            <person name="Fowler G."/>
            <person name="Nazareth L."/>
            <person name="Reid J."/>
            <person name="Worley K."/>
            <person name="Petrosino J."/>
            <person name="Highlander S."/>
            <person name="Gibbs R."/>
        </authorList>
    </citation>
    <scope>NUCLEOTIDE SEQUENCE [LARGE SCALE GENOMIC DNA]</scope>
    <source>
        <strain evidence="1 2">2681</strain>
    </source>
</reference>
<dbReference type="SUPFAM" id="SSF101386">
    <property type="entry name" value="all-alpha NTP pyrophosphatases"/>
    <property type="match status" value="1"/>
</dbReference>
<evidence type="ECO:0008006" key="3">
    <source>
        <dbReference type="Google" id="ProtNLM"/>
    </source>
</evidence>
<evidence type="ECO:0000313" key="2">
    <source>
        <dbReference type="Proteomes" id="UP000005316"/>
    </source>
</evidence>
<dbReference type="eggNOG" id="ENOG503381K">
    <property type="taxonomic scope" value="Bacteria"/>
</dbReference>
<dbReference type="EMBL" id="AFPZ01000105">
    <property type="protein sequence ID" value="EGQ21099.1"/>
    <property type="molecule type" value="Genomic_DNA"/>
</dbReference>
<dbReference type="RefSeq" id="WP_009498073.1">
    <property type="nucleotide sequence ID" value="NZ_GL982998.1"/>
</dbReference>
<name>F9DX51_9BACL</name>
<comment type="caution">
    <text evidence="1">The sequence shown here is derived from an EMBL/GenBank/DDBJ whole genome shotgun (WGS) entry which is preliminary data.</text>
</comment>
<dbReference type="InterPro" id="IPR044548">
    <property type="entry name" value="AF0060_NTP-PPase_MazG-like"/>
</dbReference>
<sequence length="105" mass="11904">MKKEEMLMQVVNQDVLVERWRQNDKWGKQRHEYGYWLAILGEEFGEVCQAIQQGSVASKETDADDLYTELIHVAAVASAIAEQVMEERGGVQCSPCLSKTTINSR</sequence>
<protein>
    <recommendedName>
        <fullName evidence="3">NTP pyrophosphohydrolase MazG putative catalytic core domain-containing protein</fullName>
    </recommendedName>
</protein>